<reference evidence="2" key="1">
    <citation type="journal article" date="2010" name="Science">
        <title>Plasticity of animal genome architecture unmasked by rapid evolution of a pelagic tunicate.</title>
        <authorList>
            <person name="Denoeud F."/>
            <person name="Henriet S."/>
            <person name="Mungpakdee S."/>
            <person name="Aury J.M."/>
            <person name="Da Silva C."/>
            <person name="Brinkmann H."/>
            <person name="Mikhaleva J."/>
            <person name="Olsen L.C."/>
            <person name="Jubin C."/>
            <person name="Canestro C."/>
            <person name="Bouquet J.M."/>
            <person name="Danks G."/>
            <person name="Poulain J."/>
            <person name="Campsteijn C."/>
            <person name="Adamski M."/>
            <person name="Cross I."/>
            <person name="Yadetie F."/>
            <person name="Muffato M."/>
            <person name="Louis A."/>
            <person name="Butcher S."/>
            <person name="Tsagkogeorga G."/>
            <person name="Konrad A."/>
            <person name="Singh S."/>
            <person name="Jensen M.F."/>
            <person name="Cong E.H."/>
            <person name="Eikeseth-Otteraa H."/>
            <person name="Noel B."/>
            <person name="Anthouard V."/>
            <person name="Porcel B.M."/>
            <person name="Kachouri-Lafond R."/>
            <person name="Nishino A."/>
            <person name="Ugolini M."/>
            <person name="Chourrout P."/>
            <person name="Nishida H."/>
            <person name="Aasland R."/>
            <person name="Huzurbazar S."/>
            <person name="Westhof E."/>
            <person name="Delsuc F."/>
            <person name="Lehrach H."/>
            <person name="Reinhardt R."/>
            <person name="Weissenbach J."/>
            <person name="Roy S.W."/>
            <person name="Artiguenave F."/>
            <person name="Postlethwait J.H."/>
            <person name="Manak J.R."/>
            <person name="Thompson E.M."/>
            <person name="Jaillon O."/>
            <person name="Du Pasquier L."/>
            <person name="Boudinot P."/>
            <person name="Liberles D.A."/>
            <person name="Volff J.N."/>
            <person name="Philippe H."/>
            <person name="Lenhard B."/>
            <person name="Roest Crollius H."/>
            <person name="Wincker P."/>
            <person name="Chourrout D."/>
        </authorList>
    </citation>
    <scope>NUCLEOTIDE SEQUENCE [LARGE SCALE GENOMIC DNA]</scope>
</reference>
<feature type="compositionally biased region" description="Polar residues" evidence="1">
    <location>
        <begin position="60"/>
        <end position="73"/>
    </location>
</feature>
<accession>E4YAX0</accession>
<evidence type="ECO:0000313" key="2">
    <source>
        <dbReference type="EMBL" id="CBY32707.1"/>
    </source>
</evidence>
<dbReference type="Proteomes" id="UP000011014">
    <property type="component" value="Unassembled WGS sequence"/>
</dbReference>
<sequence length="117" mass="13325">MSNAEKALENEWTSLSMEEAQLEKLLAFLSGEMKKLEEDEKQIRIVIEEHEELVRQEQENLNNDNPQGSTDQHNLLALPSVPNYIENSTETEQQPAPNSPSQLKEIEISVSAQEFSD</sequence>
<feature type="compositionally biased region" description="Polar residues" evidence="1">
    <location>
        <begin position="85"/>
        <end position="102"/>
    </location>
</feature>
<organism evidence="2">
    <name type="scientific">Oikopleura dioica</name>
    <name type="common">Tunicate</name>
    <dbReference type="NCBI Taxonomy" id="34765"/>
    <lineage>
        <taxon>Eukaryota</taxon>
        <taxon>Metazoa</taxon>
        <taxon>Chordata</taxon>
        <taxon>Tunicata</taxon>
        <taxon>Appendicularia</taxon>
        <taxon>Copelata</taxon>
        <taxon>Oikopleuridae</taxon>
        <taxon>Oikopleura</taxon>
    </lineage>
</organism>
<dbReference type="EMBL" id="FN654366">
    <property type="protein sequence ID" value="CBY32707.1"/>
    <property type="molecule type" value="Genomic_DNA"/>
</dbReference>
<evidence type="ECO:0000256" key="1">
    <source>
        <dbReference type="SAM" id="MobiDB-lite"/>
    </source>
</evidence>
<dbReference type="AlphaFoldDB" id="E4YAX0"/>
<name>E4YAX0_OIKDI</name>
<protein>
    <submittedName>
        <fullName evidence="2">Uncharacterized protein</fullName>
    </submittedName>
</protein>
<gene>
    <name evidence="2" type="ORF">GSOID_T00032050001</name>
</gene>
<proteinExistence type="predicted"/>
<feature type="region of interest" description="Disordered" evidence="1">
    <location>
        <begin position="56"/>
        <end position="103"/>
    </location>
</feature>